<dbReference type="InterPro" id="IPR050272">
    <property type="entry name" value="Isochorismatase-like_hydrls"/>
</dbReference>
<dbReference type="KEGG" id="mspg:F6B93_13035"/>
<dbReference type="Gene3D" id="3.40.50.850">
    <property type="entry name" value="Isochorismatase-like"/>
    <property type="match status" value="1"/>
</dbReference>
<dbReference type="GO" id="GO:0016787">
    <property type="term" value="F:hydrolase activity"/>
    <property type="evidence" value="ECO:0007669"/>
    <property type="project" value="UniProtKB-KW"/>
</dbReference>
<dbReference type="InterPro" id="IPR036380">
    <property type="entry name" value="Isochorismatase-like_sf"/>
</dbReference>
<evidence type="ECO:0000259" key="2">
    <source>
        <dbReference type="Pfam" id="PF00857"/>
    </source>
</evidence>
<sequence length="208" mass="22926">MDMPPERDERSPVCDRSAGPIDPVATALVAIDCQGRFGPYLVGGKLENVIRLIHAAHAAKMPVVLTQHSDVDPDSVLSRFWRDDIVHGSDDWRLLPQVPVGTDDLLIQDKHTYDAFMRTSLERHLRERGITTLIVTGAMTNLCCETTSRSAFTRDFDVIFVDDANGTRNDAMHRASVDNLRFLGCRIMTTDGVVAAMAASTGSSKEAR</sequence>
<dbReference type="SUPFAM" id="SSF52499">
    <property type="entry name" value="Isochorismatase-like hydrolases"/>
    <property type="match status" value="1"/>
</dbReference>
<reference evidence="3" key="1">
    <citation type="submission" date="2019-12" db="EMBL/GenBank/DDBJ databases">
        <title>Mycobacterium spongiae sp. nov.</title>
        <authorList>
            <person name="Stinear T."/>
        </authorList>
    </citation>
    <scope>NUCLEOTIDE SEQUENCE</scope>
    <source>
        <strain evidence="3">FSD4b-SM</strain>
    </source>
</reference>
<organism evidence="3 4">
    <name type="scientific">Mycobacterium spongiae</name>
    <dbReference type="NCBI Taxonomy" id="886343"/>
    <lineage>
        <taxon>Bacteria</taxon>
        <taxon>Bacillati</taxon>
        <taxon>Actinomycetota</taxon>
        <taxon>Actinomycetes</taxon>
        <taxon>Mycobacteriales</taxon>
        <taxon>Mycobacteriaceae</taxon>
        <taxon>Mycobacterium</taxon>
    </lineage>
</organism>
<evidence type="ECO:0000313" key="4">
    <source>
        <dbReference type="Proteomes" id="UP000682202"/>
    </source>
</evidence>
<dbReference type="RefSeq" id="WP_211695478.1">
    <property type="nucleotide sequence ID" value="NZ_CP046600.1"/>
</dbReference>
<evidence type="ECO:0000313" key="3">
    <source>
        <dbReference type="EMBL" id="QUR67905.1"/>
    </source>
</evidence>
<dbReference type="EMBL" id="CP046600">
    <property type="protein sequence ID" value="QUR67905.1"/>
    <property type="molecule type" value="Genomic_DNA"/>
</dbReference>
<evidence type="ECO:0000256" key="1">
    <source>
        <dbReference type="ARBA" id="ARBA00022801"/>
    </source>
</evidence>
<keyword evidence="4" id="KW-1185">Reference proteome</keyword>
<dbReference type="Proteomes" id="UP000682202">
    <property type="component" value="Chromosome"/>
</dbReference>
<gene>
    <name evidence="3" type="ORF">F6B93_13035</name>
</gene>
<name>A0A975JY79_9MYCO</name>
<feature type="domain" description="Isochorismatase-like" evidence="2">
    <location>
        <begin position="26"/>
        <end position="191"/>
    </location>
</feature>
<dbReference type="AlphaFoldDB" id="A0A975JY79"/>
<dbReference type="PANTHER" id="PTHR43540:SF6">
    <property type="entry name" value="ISOCHORISMATASE-LIKE DOMAIN-CONTAINING PROTEIN"/>
    <property type="match status" value="1"/>
</dbReference>
<dbReference type="CDD" id="cd00431">
    <property type="entry name" value="cysteine_hydrolases"/>
    <property type="match status" value="1"/>
</dbReference>
<dbReference type="PANTHER" id="PTHR43540">
    <property type="entry name" value="PEROXYUREIDOACRYLATE/UREIDOACRYLATE AMIDOHYDROLASE-RELATED"/>
    <property type="match status" value="1"/>
</dbReference>
<dbReference type="Pfam" id="PF00857">
    <property type="entry name" value="Isochorismatase"/>
    <property type="match status" value="1"/>
</dbReference>
<keyword evidence="1" id="KW-0378">Hydrolase</keyword>
<accession>A0A975JY79</accession>
<protein>
    <submittedName>
        <fullName evidence="3">Isochorismatase family protein</fullName>
    </submittedName>
</protein>
<dbReference type="InterPro" id="IPR000868">
    <property type="entry name" value="Isochorismatase-like_dom"/>
</dbReference>
<proteinExistence type="predicted"/>